<reference evidence="1 2" key="1">
    <citation type="journal article" date="2010" name="Nature">
        <title>Genome sequencing and analysis of the model grass Brachypodium distachyon.</title>
        <authorList>
            <consortium name="International Brachypodium Initiative"/>
        </authorList>
    </citation>
    <scope>NUCLEOTIDE SEQUENCE [LARGE SCALE GENOMIC DNA]</scope>
    <source>
        <strain evidence="1 2">Bd21</strain>
    </source>
</reference>
<dbReference type="EnsemblPlants" id="KQJ84744">
    <property type="protein sequence ID" value="KQJ84744"/>
    <property type="gene ID" value="BRADI_5g22528v3"/>
</dbReference>
<organism evidence="1">
    <name type="scientific">Brachypodium distachyon</name>
    <name type="common">Purple false brome</name>
    <name type="synonym">Trachynia distachya</name>
    <dbReference type="NCBI Taxonomy" id="15368"/>
    <lineage>
        <taxon>Eukaryota</taxon>
        <taxon>Viridiplantae</taxon>
        <taxon>Streptophyta</taxon>
        <taxon>Embryophyta</taxon>
        <taxon>Tracheophyta</taxon>
        <taxon>Spermatophyta</taxon>
        <taxon>Magnoliopsida</taxon>
        <taxon>Liliopsida</taxon>
        <taxon>Poales</taxon>
        <taxon>Poaceae</taxon>
        <taxon>BOP clade</taxon>
        <taxon>Pooideae</taxon>
        <taxon>Stipodae</taxon>
        <taxon>Brachypodieae</taxon>
        <taxon>Brachypodium</taxon>
    </lineage>
</organism>
<dbReference type="Gramene" id="KQJ84744">
    <property type="protein sequence ID" value="KQJ84744"/>
    <property type="gene ID" value="BRADI_5g22528v3"/>
</dbReference>
<keyword evidence="3" id="KW-1185">Reference proteome</keyword>
<gene>
    <name evidence="1" type="ORF">BRADI_5g22528v3</name>
</gene>
<reference evidence="1" key="2">
    <citation type="submission" date="2017-06" db="EMBL/GenBank/DDBJ databases">
        <title>WGS assembly of Brachypodium distachyon.</title>
        <authorList>
            <consortium name="The International Brachypodium Initiative"/>
            <person name="Lucas S."/>
            <person name="Harmon-Smith M."/>
            <person name="Lail K."/>
            <person name="Tice H."/>
            <person name="Grimwood J."/>
            <person name="Bruce D."/>
            <person name="Barry K."/>
            <person name="Shu S."/>
            <person name="Lindquist E."/>
            <person name="Wang M."/>
            <person name="Pitluck S."/>
            <person name="Vogel J.P."/>
            <person name="Garvin D.F."/>
            <person name="Mockler T.C."/>
            <person name="Schmutz J."/>
            <person name="Rokhsar D."/>
            <person name="Bevan M.W."/>
        </authorList>
    </citation>
    <scope>NUCLEOTIDE SEQUENCE</scope>
    <source>
        <strain evidence="1">Bd21</strain>
    </source>
</reference>
<dbReference type="Proteomes" id="UP000008810">
    <property type="component" value="Chromosome 5"/>
</dbReference>
<name>A0A0Q3IEZ4_BRADI</name>
<reference evidence="2" key="3">
    <citation type="submission" date="2018-08" db="UniProtKB">
        <authorList>
            <consortium name="EnsemblPlants"/>
        </authorList>
    </citation>
    <scope>IDENTIFICATION</scope>
    <source>
        <strain evidence="2">cv. Bd21</strain>
    </source>
</reference>
<accession>A0A0Q3IEZ4</accession>
<dbReference type="InParanoid" id="A0A0Q3IEZ4"/>
<evidence type="ECO:0000313" key="1">
    <source>
        <dbReference type="EMBL" id="KQJ84744.1"/>
    </source>
</evidence>
<protein>
    <submittedName>
        <fullName evidence="1 2">Uncharacterized protein</fullName>
    </submittedName>
</protein>
<dbReference type="AlphaFoldDB" id="A0A0Q3IEZ4"/>
<dbReference type="EMBL" id="CM000884">
    <property type="protein sequence ID" value="KQJ84744.1"/>
    <property type="molecule type" value="Genomic_DNA"/>
</dbReference>
<sequence length="45" mass="5028">MFSVLDSQIIGPFPGFTIELQTLVCMNPNKYIANATMFSLILFSN</sequence>
<proteinExistence type="predicted"/>
<evidence type="ECO:0000313" key="2">
    <source>
        <dbReference type="EnsemblPlants" id="KQJ84744"/>
    </source>
</evidence>
<evidence type="ECO:0000313" key="3">
    <source>
        <dbReference type="Proteomes" id="UP000008810"/>
    </source>
</evidence>